<evidence type="ECO:0000256" key="2">
    <source>
        <dbReference type="ARBA" id="ARBA00023125"/>
    </source>
</evidence>
<dbReference type="eggNOG" id="KOG3105">
    <property type="taxonomic scope" value="Eukaryota"/>
</dbReference>
<feature type="compositionally biased region" description="Acidic residues" evidence="4">
    <location>
        <begin position="158"/>
        <end position="169"/>
    </location>
</feature>
<dbReference type="HOGENOM" id="CLU_1220832_0_0_1"/>
<comment type="subcellular location">
    <subcellularLocation>
        <location evidence="1">Nucleus</location>
    </subcellularLocation>
</comment>
<dbReference type="SMR" id="B4MX17"/>
<organism evidence="6 7">
    <name type="scientific">Drosophila willistoni</name>
    <name type="common">Fruit fly</name>
    <dbReference type="NCBI Taxonomy" id="7260"/>
    <lineage>
        <taxon>Eukaryota</taxon>
        <taxon>Metazoa</taxon>
        <taxon>Ecdysozoa</taxon>
        <taxon>Arthropoda</taxon>
        <taxon>Hexapoda</taxon>
        <taxon>Insecta</taxon>
        <taxon>Pterygota</taxon>
        <taxon>Neoptera</taxon>
        <taxon>Endopterygota</taxon>
        <taxon>Diptera</taxon>
        <taxon>Brachycera</taxon>
        <taxon>Muscomorpha</taxon>
        <taxon>Ephydroidea</taxon>
        <taxon>Drosophilidae</taxon>
        <taxon>Drosophila</taxon>
        <taxon>Sophophora</taxon>
    </lineage>
</organism>
<feature type="region of interest" description="Disordered" evidence="4">
    <location>
        <begin position="147"/>
        <end position="173"/>
    </location>
</feature>
<dbReference type="SMART" id="SM00674">
    <property type="entry name" value="CENPB"/>
    <property type="match status" value="1"/>
</dbReference>
<dbReference type="InParanoid" id="B4MX17"/>
<dbReference type="InterPro" id="IPR007889">
    <property type="entry name" value="HTH_Psq"/>
</dbReference>
<dbReference type="GO" id="GO:0005634">
    <property type="term" value="C:nucleus"/>
    <property type="evidence" value="ECO:0007669"/>
    <property type="project" value="UniProtKB-SubCell"/>
</dbReference>
<feature type="domain" description="HTH CENPB-type" evidence="5">
    <location>
        <begin position="64"/>
        <end position="135"/>
    </location>
</feature>
<protein>
    <recommendedName>
        <fullName evidence="5">HTH CENPB-type domain-containing protein</fullName>
    </recommendedName>
</protein>
<dbReference type="STRING" id="7260.B4MX17"/>
<gene>
    <name evidence="6" type="primary">Dwil\GK19073</name>
    <name evidence="6" type="ORF">Dwil_GK19073</name>
</gene>
<dbReference type="OMA" id="GWLQKWR"/>
<dbReference type="PROSITE" id="PS51253">
    <property type="entry name" value="HTH_CENPB"/>
    <property type="match status" value="1"/>
</dbReference>
<dbReference type="GO" id="GO:0003677">
    <property type="term" value="F:DNA binding"/>
    <property type="evidence" value="ECO:0007669"/>
    <property type="project" value="UniProtKB-KW"/>
</dbReference>
<dbReference type="Proteomes" id="UP000007798">
    <property type="component" value="Unassembled WGS sequence"/>
</dbReference>
<dbReference type="FunCoup" id="B4MX17">
    <property type="interactions" value="160"/>
</dbReference>
<dbReference type="InterPro" id="IPR006600">
    <property type="entry name" value="HTH_CenpB_DNA-bd_dom"/>
</dbReference>
<evidence type="ECO:0000256" key="4">
    <source>
        <dbReference type="SAM" id="MobiDB-lite"/>
    </source>
</evidence>
<keyword evidence="7" id="KW-1185">Reference proteome</keyword>
<dbReference type="Pfam" id="PF03221">
    <property type="entry name" value="HTH_Tnp_Tc5"/>
    <property type="match status" value="1"/>
</dbReference>
<evidence type="ECO:0000313" key="6">
    <source>
        <dbReference type="EMBL" id="EDW76656.1"/>
    </source>
</evidence>
<dbReference type="OrthoDB" id="9909311at2759"/>
<dbReference type="PhylomeDB" id="B4MX17"/>
<dbReference type="Pfam" id="PF04218">
    <property type="entry name" value="CENP-B_N"/>
    <property type="match status" value="1"/>
</dbReference>
<evidence type="ECO:0000313" key="7">
    <source>
        <dbReference type="Proteomes" id="UP000007798"/>
    </source>
</evidence>
<dbReference type="SUPFAM" id="SSF46689">
    <property type="entry name" value="Homeodomain-like"/>
    <property type="match status" value="2"/>
</dbReference>
<dbReference type="PANTHER" id="PTHR19303">
    <property type="entry name" value="TRANSPOSON"/>
    <property type="match status" value="1"/>
</dbReference>
<sequence>MGMATHKFLTLNEKLNIIKVQELEQLSARSIAKRFNIGKTQAAYIVKNKECFKYEFQSGANIEQKRKFLKSKGTQVDKLCYEWFLRARSKNIPVSGPIIKAKAKEVARHIKYSGFLASDGWLHKWRKRHDIKFKSIKGKLASEVNARNDIPSSRPEEEIVEISDSEDEEKGNTSDLITSFDEALRQITRLKHFARNYAVDAFENVNDLESLFMELQFQTGQQ</sequence>
<dbReference type="EMBL" id="CH963857">
    <property type="protein sequence ID" value="EDW76656.1"/>
    <property type="molecule type" value="Genomic_DNA"/>
</dbReference>
<keyword evidence="2" id="KW-0238">DNA-binding</keyword>
<proteinExistence type="predicted"/>
<evidence type="ECO:0000259" key="5">
    <source>
        <dbReference type="PROSITE" id="PS51253"/>
    </source>
</evidence>
<name>B4MX17_DROWI</name>
<dbReference type="Gene3D" id="1.10.10.60">
    <property type="entry name" value="Homeodomain-like"/>
    <property type="match status" value="2"/>
</dbReference>
<reference evidence="6 7" key="1">
    <citation type="journal article" date="2007" name="Nature">
        <title>Evolution of genes and genomes on the Drosophila phylogeny.</title>
        <authorList>
            <consortium name="Drosophila 12 Genomes Consortium"/>
            <person name="Clark A.G."/>
            <person name="Eisen M.B."/>
            <person name="Smith D.R."/>
            <person name="Bergman C.M."/>
            <person name="Oliver B."/>
            <person name="Markow T.A."/>
            <person name="Kaufman T.C."/>
            <person name="Kellis M."/>
            <person name="Gelbart W."/>
            <person name="Iyer V.N."/>
            <person name="Pollard D.A."/>
            <person name="Sackton T.B."/>
            <person name="Larracuente A.M."/>
            <person name="Singh N.D."/>
            <person name="Abad J.P."/>
            <person name="Abt D.N."/>
            <person name="Adryan B."/>
            <person name="Aguade M."/>
            <person name="Akashi H."/>
            <person name="Anderson W.W."/>
            <person name="Aquadro C.F."/>
            <person name="Ardell D.H."/>
            <person name="Arguello R."/>
            <person name="Artieri C.G."/>
            <person name="Barbash D.A."/>
            <person name="Barker D."/>
            <person name="Barsanti P."/>
            <person name="Batterham P."/>
            <person name="Batzoglou S."/>
            <person name="Begun D."/>
            <person name="Bhutkar A."/>
            <person name="Blanco E."/>
            <person name="Bosak S.A."/>
            <person name="Bradley R.K."/>
            <person name="Brand A.D."/>
            <person name="Brent M.R."/>
            <person name="Brooks A.N."/>
            <person name="Brown R.H."/>
            <person name="Butlin R.K."/>
            <person name="Caggese C."/>
            <person name="Calvi B.R."/>
            <person name="Bernardo de Carvalho A."/>
            <person name="Caspi A."/>
            <person name="Castrezana S."/>
            <person name="Celniker S.E."/>
            <person name="Chang J.L."/>
            <person name="Chapple C."/>
            <person name="Chatterji S."/>
            <person name="Chinwalla A."/>
            <person name="Civetta A."/>
            <person name="Clifton S.W."/>
            <person name="Comeron J.M."/>
            <person name="Costello J.C."/>
            <person name="Coyne J.A."/>
            <person name="Daub J."/>
            <person name="David R.G."/>
            <person name="Delcher A.L."/>
            <person name="Delehaunty K."/>
            <person name="Do C.B."/>
            <person name="Ebling H."/>
            <person name="Edwards K."/>
            <person name="Eickbush T."/>
            <person name="Evans J.D."/>
            <person name="Filipski A."/>
            <person name="Findeiss S."/>
            <person name="Freyhult E."/>
            <person name="Fulton L."/>
            <person name="Fulton R."/>
            <person name="Garcia A.C."/>
            <person name="Gardiner A."/>
            <person name="Garfield D.A."/>
            <person name="Garvin B.E."/>
            <person name="Gibson G."/>
            <person name="Gilbert D."/>
            <person name="Gnerre S."/>
            <person name="Godfrey J."/>
            <person name="Good R."/>
            <person name="Gotea V."/>
            <person name="Gravely B."/>
            <person name="Greenberg A.J."/>
            <person name="Griffiths-Jones S."/>
            <person name="Gross S."/>
            <person name="Guigo R."/>
            <person name="Gustafson E.A."/>
            <person name="Haerty W."/>
            <person name="Hahn M.W."/>
            <person name="Halligan D.L."/>
            <person name="Halpern A.L."/>
            <person name="Halter G.M."/>
            <person name="Han M.V."/>
            <person name="Heger A."/>
            <person name="Hillier L."/>
            <person name="Hinrichs A.S."/>
            <person name="Holmes I."/>
            <person name="Hoskins R.A."/>
            <person name="Hubisz M.J."/>
            <person name="Hultmark D."/>
            <person name="Huntley M.A."/>
            <person name="Jaffe D.B."/>
            <person name="Jagadeeshan S."/>
            <person name="Jeck W.R."/>
            <person name="Johnson J."/>
            <person name="Jones C.D."/>
            <person name="Jordan W.C."/>
            <person name="Karpen G.H."/>
            <person name="Kataoka E."/>
            <person name="Keightley P.D."/>
            <person name="Kheradpour P."/>
            <person name="Kirkness E.F."/>
            <person name="Koerich L.B."/>
            <person name="Kristiansen K."/>
            <person name="Kudrna D."/>
            <person name="Kulathinal R.J."/>
            <person name="Kumar S."/>
            <person name="Kwok R."/>
            <person name="Lander E."/>
            <person name="Langley C.H."/>
            <person name="Lapoint R."/>
            <person name="Lazzaro B.P."/>
            <person name="Lee S.J."/>
            <person name="Levesque L."/>
            <person name="Li R."/>
            <person name="Lin C.F."/>
            <person name="Lin M.F."/>
            <person name="Lindblad-Toh K."/>
            <person name="Llopart A."/>
            <person name="Long M."/>
            <person name="Low L."/>
            <person name="Lozovsky E."/>
            <person name="Lu J."/>
            <person name="Luo M."/>
            <person name="Machado C.A."/>
            <person name="Makalowski W."/>
            <person name="Marzo M."/>
            <person name="Matsuda M."/>
            <person name="Matzkin L."/>
            <person name="McAllister B."/>
            <person name="McBride C.S."/>
            <person name="McKernan B."/>
            <person name="McKernan K."/>
            <person name="Mendez-Lago M."/>
            <person name="Minx P."/>
            <person name="Mollenhauer M.U."/>
            <person name="Montooth K."/>
            <person name="Mount S.M."/>
            <person name="Mu X."/>
            <person name="Myers E."/>
            <person name="Negre B."/>
            <person name="Newfeld S."/>
            <person name="Nielsen R."/>
            <person name="Noor M.A."/>
            <person name="O'Grady P."/>
            <person name="Pachter L."/>
            <person name="Papaceit M."/>
            <person name="Parisi M.J."/>
            <person name="Parisi M."/>
            <person name="Parts L."/>
            <person name="Pedersen J.S."/>
            <person name="Pesole G."/>
            <person name="Phillippy A.M."/>
            <person name="Ponting C.P."/>
            <person name="Pop M."/>
            <person name="Porcelli D."/>
            <person name="Powell J.R."/>
            <person name="Prohaska S."/>
            <person name="Pruitt K."/>
            <person name="Puig M."/>
            <person name="Quesneville H."/>
            <person name="Ram K.R."/>
            <person name="Rand D."/>
            <person name="Rasmussen M.D."/>
            <person name="Reed L.K."/>
            <person name="Reenan R."/>
            <person name="Reily A."/>
            <person name="Remington K.A."/>
            <person name="Rieger T.T."/>
            <person name="Ritchie M.G."/>
            <person name="Robin C."/>
            <person name="Rogers Y.H."/>
            <person name="Rohde C."/>
            <person name="Rozas J."/>
            <person name="Rubenfield M.J."/>
            <person name="Ruiz A."/>
            <person name="Russo S."/>
            <person name="Salzberg S.L."/>
            <person name="Sanchez-Gracia A."/>
            <person name="Saranga D.J."/>
            <person name="Sato H."/>
            <person name="Schaeffer S.W."/>
            <person name="Schatz M.C."/>
            <person name="Schlenke T."/>
            <person name="Schwartz R."/>
            <person name="Segarra C."/>
            <person name="Singh R.S."/>
            <person name="Sirot L."/>
            <person name="Sirota M."/>
            <person name="Sisneros N.B."/>
            <person name="Smith C.D."/>
            <person name="Smith T.F."/>
            <person name="Spieth J."/>
            <person name="Stage D.E."/>
            <person name="Stark A."/>
            <person name="Stephan W."/>
            <person name="Strausberg R.L."/>
            <person name="Strempel S."/>
            <person name="Sturgill D."/>
            <person name="Sutton G."/>
            <person name="Sutton G.G."/>
            <person name="Tao W."/>
            <person name="Teichmann S."/>
            <person name="Tobari Y.N."/>
            <person name="Tomimura Y."/>
            <person name="Tsolas J.M."/>
            <person name="Valente V.L."/>
            <person name="Venter E."/>
            <person name="Venter J.C."/>
            <person name="Vicario S."/>
            <person name="Vieira F.G."/>
            <person name="Vilella A.J."/>
            <person name="Villasante A."/>
            <person name="Walenz B."/>
            <person name="Wang J."/>
            <person name="Wasserman M."/>
            <person name="Watts T."/>
            <person name="Wilson D."/>
            <person name="Wilson R.K."/>
            <person name="Wing R.A."/>
            <person name="Wolfner M.F."/>
            <person name="Wong A."/>
            <person name="Wong G.K."/>
            <person name="Wu C.I."/>
            <person name="Wu G."/>
            <person name="Yamamoto D."/>
            <person name="Yang H.P."/>
            <person name="Yang S.P."/>
            <person name="Yorke J.A."/>
            <person name="Yoshida K."/>
            <person name="Zdobnov E."/>
            <person name="Zhang P."/>
            <person name="Zhang Y."/>
            <person name="Zimin A.V."/>
            <person name="Baldwin J."/>
            <person name="Abdouelleil A."/>
            <person name="Abdulkadir J."/>
            <person name="Abebe A."/>
            <person name="Abera B."/>
            <person name="Abreu J."/>
            <person name="Acer S.C."/>
            <person name="Aftuck L."/>
            <person name="Alexander A."/>
            <person name="An P."/>
            <person name="Anderson E."/>
            <person name="Anderson S."/>
            <person name="Arachi H."/>
            <person name="Azer M."/>
            <person name="Bachantsang P."/>
            <person name="Barry A."/>
            <person name="Bayul T."/>
            <person name="Berlin A."/>
            <person name="Bessette D."/>
            <person name="Bloom T."/>
            <person name="Blye J."/>
            <person name="Boguslavskiy L."/>
            <person name="Bonnet C."/>
            <person name="Boukhgalter B."/>
            <person name="Bourzgui I."/>
            <person name="Brown A."/>
            <person name="Cahill P."/>
            <person name="Channer S."/>
            <person name="Cheshatsang Y."/>
            <person name="Chuda L."/>
            <person name="Citroen M."/>
            <person name="Collymore A."/>
            <person name="Cooke P."/>
            <person name="Costello M."/>
            <person name="D'Aco K."/>
            <person name="Daza R."/>
            <person name="De Haan G."/>
            <person name="DeGray S."/>
            <person name="DeMaso C."/>
            <person name="Dhargay N."/>
            <person name="Dooley K."/>
            <person name="Dooley E."/>
            <person name="Doricent M."/>
            <person name="Dorje P."/>
            <person name="Dorjee K."/>
            <person name="Dupes A."/>
            <person name="Elong R."/>
            <person name="Falk J."/>
            <person name="Farina A."/>
            <person name="Faro S."/>
            <person name="Ferguson D."/>
            <person name="Fisher S."/>
            <person name="Foley C.D."/>
            <person name="Franke A."/>
            <person name="Friedrich D."/>
            <person name="Gadbois L."/>
            <person name="Gearin G."/>
            <person name="Gearin C.R."/>
            <person name="Giannoukos G."/>
            <person name="Goode T."/>
            <person name="Graham J."/>
            <person name="Grandbois E."/>
            <person name="Grewal S."/>
            <person name="Gyaltsen K."/>
            <person name="Hafez N."/>
            <person name="Hagos B."/>
            <person name="Hall J."/>
            <person name="Henson C."/>
            <person name="Hollinger A."/>
            <person name="Honan T."/>
            <person name="Huard M.D."/>
            <person name="Hughes L."/>
            <person name="Hurhula B."/>
            <person name="Husby M.E."/>
            <person name="Kamat A."/>
            <person name="Kanga B."/>
            <person name="Kashin S."/>
            <person name="Khazanovich D."/>
            <person name="Kisner P."/>
            <person name="Lance K."/>
            <person name="Lara M."/>
            <person name="Lee W."/>
            <person name="Lennon N."/>
            <person name="Letendre F."/>
            <person name="LeVine R."/>
            <person name="Lipovsky A."/>
            <person name="Liu X."/>
            <person name="Liu J."/>
            <person name="Liu S."/>
            <person name="Lokyitsang T."/>
            <person name="Lokyitsang Y."/>
            <person name="Lubonja R."/>
            <person name="Lui A."/>
            <person name="MacDonald P."/>
            <person name="Magnisalis V."/>
            <person name="Maru K."/>
            <person name="Matthews C."/>
            <person name="McCusker W."/>
            <person name="McDonough S."/>
            <person name="Mehta T."/>
            <person name="Meldrim J."/>
            <person name="Meneus L."/>
            <person name="Mihai O."/>
            <person name="Mihalev A."/>
            <person name="Mihova T."/>
            <person name="Mittelman R."/>
            <person name="Mlenga V."/>
            <person name="Montmayeur A."/>
            <person name="Mulrain L."/>
            <person name="Navidi A."/>
            <person name="Naylor J."/>
            <person name="Negash T."/>
            <person name="Nguyen T."/>
            <person name="Nguyen N."/>
            <person name="Nicol R."/>
            <person name="Norbu C."/>
            <person name="Norbu N."/>
            <person name="Novod N."/>
            <person name="O'Neill B."/>
            <person name="Osman S."/>
            <person name="Markiewicz E."/>
            <person name="Oyono O.L."/>
            <person name="Patti C."/>
            <person name="Phunkhang P."/>
            <person name="Pierre F."/>
            <person name="Priest M."/>
            <person name="Raghuraman S."/>
            <person name="Rege F."/>
            <person name="Reyes R."/>
            <person name="Rise C."/>
            <person name="Rogov P."/>
            <person name="Ross K."/>
            <person name="Ryan E."/>
            <person name="Settipalli S."/>
            <person name="Shea T."/>
            <person name="Sherpa N."/>
            <person name="Shi L."/>
            <person name="Shih D."/>
            <person name="Sparrow T."/>
            <person name="Spaulding J."/>
            <person name="Stalker J."/>
            <person name="Stange-Thomann N."/>
            <person name="Stavropoulos S."/>
            <person name="Stone C."/>
            <person name="Strader C."/>
            <person name="Tesfaye S."/>
            <person name="Thomson T."/>
            <person name="Thoulutsang Y."/>
            <person name="Thoulutsang D."/>
            <person name="Topham K."/>
            <person name="Topping I."/>
            <person name="Tsamla T."/>
            <person name="Vassiliev H."/>
            <person name="Vo A."/>
            <person name="Wangchuk T."/>
            <person name="Wangdi T."/>
            <person name="Weiand M."/>
            <person name="Wilkinson J."/>
            <person name="Wilson A."/>
            <person name="Yadav S."/>
            <person name="Young G."/>
            <person name="Yu Q."/>
            <person name="Zembek L."/>
            <person name="Zhong D."/>
            <person name="Zimmer A."/>
            <person name="Zwirko Z."/>
            <person name="Jaffe D.B."/>
            <person name="Alvarez P."/>
            <person name="Brockman W."/>
            <person name="Butler J."/>
            <person name="Chin C."/>
            <person name="Gnerre S."/>
            <person name="Grabherr M."/>
            <person name="Kleber M."/>
            <person name="Mauceli E."/>
            <person name="MacCallum I."/>
        </authorList>
    </citation>
    <scope>NUCLEOTIDE SEQUENCE [LARGE SCALE GENOMIC DNA]</scope>
    <source>
        <strain evidence="7">Tucson 14030-0811.24</strain>
    </source>
</reference>
<evidence type="ECO:0000256" key="1">
    <source>
        <dbReference type="ARBA" id="ARBA00004123"/>
    </source>
</evidence>
<evidence type="ECO:0000256" key="3">
    <source>
        <dbReference type="ARBA" id="ARBA00023242"/>
    </source>
</evidence>
<dbReference type="InterPro" id="IPR050863">
    <property type="entry name" value="CenT-Element_Derived"/>
</dbReference>
<dbReference type="AlphaFoldDB" id="B4MX17"/>
<dbReference type="InterPro" id="IPR009057">
    <property type="entry name" value="Homeodomain-like_sf"/>
</dbReference>
<keyword evidence="3" id="KW-0539">Nucleus</keyword>
<dbReference type="PANTHER" id="PTHR19303:SF73">
    <property type="entry name" value="PROTEIN PDC2"/>
    <property type="match status" value="1"/>
</dbReference>
<accession>B4MX17</accession>